<dbReference type="GeneID" id="25255928"/>
<dbReference type="Proteomes" id="UP000030747">
    <property type="component" value="Unassembled WGS sequence"/>
</dbReference>
<protein>
    <submittedName>
        <fullName evidence="1">Regulator of chromosome condensation domain-containing protein, putative</fullName>
    </submittedName>
</protein>
<dbReference type="VEuPathDB" id="ToxoDB:ETH2_1324700"/>
<dbReference type="VEuPathDB" id="ToxoDB:ETH_00034310"/>
<evidence type="ECO:0000313" key="2">
    <source>
        <dbReference type="Proteomes" id="UP000030747"/>
    </source>
</evidence>
<keyword evidence="2" id="KW-1185">Reference proteome</keyword>
<sequence>MMDLFASHYDMKEHFVTWASGDLLSLINICKKYEAYINLSAHDPIAKIVQAVSDGRDPPFSKQMVESAKAAKTSYTFRVEHRFLITERNLVYCSITHAPVPQRLALRQRAETKDGQRVLSVLLRYAAPERQDLRQQLAECLRLSPPLTAGSPEQLAAQLAAVASHMASQEPPDFAAAALLSSCCSSISSGALSTPQAAAACMRWIAEGILARKKHRNYLRQIQRHLDTIQNLQREYDIGLRNRMETLKEAAEVAETLTVEQPIELAARRYNFTLAFPSLRRKQPEKQENLGVSLTFKYSVLLQREVLVGAAASLAPEQLVETFVSFLLLPGEGWRVSATLRSARGERLLGQEELSAERVLFLRRQNNKCLFGLIKTPAEPQGLFTANALHFVQALQEMRCS</sequence>
<dbReference type="EMBL" id="HG677609">
    <property type="protein sequence ID" value="CDJ44770.1"/>
    <property type="molecule type" value="Genomic_DNA"/>
</dbReference>
<proteinExistence type="predicted"/>
<dbReference type="RefSeq" id="XP_013235518.1">
    <property type="nucleotide sequence ID" value="XM_013380064.1"/>
</dbReference>
<reference evidence="1" key="2">
    <citation type="submission" date="2013-10" db="EMBL/GenBank/DDBJ databases">
        <authorList>
            <person name="Aslett M."/>
        </authorList>
    </citation>
    <scope>NUCLEOTIDE SEQUENCE [LARGE SCALE GENOMIC DNA]</scope>
    <source>
        <strain evidence="1">Houghton</strain>
    </source>
</reference>
<dbReference type="AlphaFoldDB" id="U6LAH0"/>
<accession>U6LAH0</accession>
<dbReference type="OrthoDB" id="347505at2759"/>
<dbReference type="OMA" id="CKKYEAY"/>
<gene>
    <name evidence="1" type="ORF">ETH_00034310</name>
</gene>
<organism evidence="1 2">
    <name type="scientific">Eimeria tenella</name>
    <name type="common">Coccidian parasite</name>
    <dbReference type="NCBI Taxonomy" id="5802"/>
    <lineage>
        <taxon>Eukaryota</taxon>
        <taxon>Sar</taxon>
        <taxon>Alveolata</taxon>
        <taxon>Apicomplexa</taxon>
        <taxon>Conoidasida</taxon>
        <taxon>Coccidia</taxon>
        <taxon>Eucoccidiorida</taxon>
        <taxon>Eimeriorina</taxon>
        <taxon>Eimeriidae</taxon>
        <taxon>Eimeria</taxon>
    </lineage>
</organism>
<name>U6LAH0_EIMTE</name>
<evidence type="ECO:0000313" key="1">
    <source>
        <dbReference type="EMBL" id="CDJ44770.1"/>
    </source>
</evidence>
<reference evidence="1" key="1">
    <citation type="submission" date="2013-10" db="EMBL/GenBank/DDBJ databases">
        <title>Genomic analysis of the causative agents of coccidiosis in chickens.</title>
        <authorList>
            <person name="Reid A.J."/>
            <person name="Blake D."/>
            <person name="Billington K."/>
            <person name="Browne H."/>
            <person name="Dunn M."/>
            <person name="Hung S."/>
            <person name="Kawahara F."/>
            <person name="Miranda-Saavedra D."/>
            <person name="Mourier T."/>
            <person name="Nagra H."/>
            <person name="Otto T.D."/>
            <person name="Rawlings N."/>
            <person name="Sanchez A."/>
            <person name="Sanders M."/>
            <person name="Subramaniam C."/>
            <person name="Tay Y."/>
            <person name="Dear P."/>
            <person name="Doerig C."/>
            <person name="Gruber A."/>
            <person name="Parkinson J."/>
            <person name="Shirley M."/>
            <person name="Wan K.L."/>
            <person name="Berriman M."/>
            <person name="Tomley F."/>
            <person name="Pain A."/>
        </authorList>
    </citation>
    <scope>NUCLEOTIDE SEQUENCE [LARGE SCALE GENOMIC DNA]</scope>
    <source>
        <strain evidence="1">Houghton</strain>
    </source>
</reference>